<proteinExistence type="predicted"/>
<gene>
    <name evidence="1" type="ORF">DMT42_27885</name>
</gene>
<evidence type="ECO:0000313" key="1">
    <source>
        <dbReference type="EMBL" id="AWT45733.1"/>
    </source>
</evidence>
<keyword evidence="2" id="KW-1185">Reference proteome</keyword>
<evidence type="ECO:0000313" key="2">
    <source>
        <dbReference type="Proteomes" id="UP000247634"/>
    </source>
</evidence>
<accession>A0A2U9P8B0</accession>
<protein>
    <submittedName>
        <fullName evidence="1">Uncharacterized protein</fullName>
    </submittedName>
</protein>
<reference evidence="1 2" key="1">
    <citation type="submission" date="2018-06" db="EMBL/GenBank/DDBJ databases">
        <title>The complete genome sequence of a nosiheptide producer Streptomyces actuosus ATCC 25421: deducing the ability of producing a new class III lantibiotics.</title>
        <authorList>
            <person name="Liu W."/>
            <person name="Sun F."/>
            <person name="Hu Y."/>
        </authorList>
    </citation>
    <scope>NUCLEOTIDE SEQUENCE [LARGE SCALE GENOMIC DNA]</scope>
    <source>
        <strain evidence="1 2">ATCC 25421</strain>
    </source>
</reference>
<organism evidence="1 2">
    <name type="scientific">Streptomyces actuosus</name>
    <dbReference type="NCBI Taxonomy" id="1885"/>
    <lineage>
        <taxon>Bacteria</taxon>
        <taxon>Bacillati</taxon>
        <taxon>Actinomycetota</taxon>
        <taxon>Actinomycetes</taxon>
        <taxon>Kitasatosporales</taxon>
        <taxon>Streptomycetaceae</taxon>
        <taxon>Streptomyces</taxon>
    </lineage>
</organism>
<dbReference type="RefSeq" id="WP_110631077.1">
    <property type="nucleotide sequence ID" value="NZ_CP029788.1"/>
</dbReference>
<dbReference type="KEGG" id="sact:DMT42_27885"/>
<dbReference type="Proteomes" id="UP000247634">
    <property type="component" value="Chromosome"/>
</dbReference>
<dbReference type="AlphaFoldDB" id="A0A2U9P8B0"/>
<sequence length="127" mass="14099">MGDGVWDGPFYRVRRTGYEICFVPGAGEDLGEVCNVDLWVTFADGDRWSATAFTHHEVLRLMDHWRNTGERLNGSYFFCWDGLIVRDPGIPAMVRVIDDLVATGDYTSALRPLGPEDDGESDDGAAP</sequence>
<dbReference type="EMBL" id="CP029788">
    <property type="protein sequence ID" value="AWT45733.1"/>
    <property type="molecule type" value="Genomic_DNA"/>
</dbReference>
<name>A0A2U9P8B0_STRAS</name>
<dbReference type="OrthoDB" id="3394231at2"/>